<accession>A0A0D3K6R5</accession>
<dbReference type="Proteomes" id="UP000013827">
    <property type="component" value="Unassembled WGS sequence"/>
</dbReference>
<evidence type="ECO:0000313" key="1">
    <source>
        <dbReference type="EnsemblProtists" id="EOD31450"/>
    </source>
</evidence>
<proteinExistence type="predicted"/>
<dbReference type="HOGENOM" id="CLU_1063327_0_0_1"/>
<dbReference type="RefSeq" id="XP_005783879.1">
    <property type="nucleotide sequence ID" value="XM_005783822.1"/>
</dbReference>
<dbReference type="EnsemblProtists" id="EOD31450">
    <property type="protein sequence ID" value="EOD31450"/>
    <property type="gene ID" value="EMIHUDRAFT_112791"/>
</dbReference>
<name>A0A0D3K6R5_EMIH1</name>
<dbReference type="PaxDb" id="2903-EOD31450"/>
<dbReference type="KEGG" id="ehx:EMIHUDRAFT_112791"/>
<sequence>MDFRGDRQRLGFRGGLCELPHDILSHALSHVVVRGGCAAAGRLRQACSFFASRGGSLAMEQGCRSVVAARWGVSEWEAEGRRGRAATRPVLEVRDGAWRRGDWVLTAAYAVDLPLAVSRFVEARRRVQELPPGTADYEDKVHLLEARLAIMRACHGREAAGTSTLYHERRRLPGAFCEPPRRHLFVDFQMRVREMAETAAVVPPPPPLPAELRAALLEAPQGRERQREREAPLDAKFRSVQLGCRTLRLQAPADANGWQRLS</sequence>
<evidence type="ECO:0000313" key="2">
    <source>
        <dbReference type="Proteomes" id="UP000013827"/>
    </source>
</evidence>
<dbReference type="GeneID" id="17276723"/>
<reference evidence="2" key="1">
    <citation type="journal article" date="2013" name="Nature">
        <title>Pan genome of the phytoplankton Emiliania underpins its global distribution.</title>
        <authorList>
            <person name="Read B.A."/>
            <person name="Kegel J."/>
            <person name="Klute M.J."/>
            <person name="Kuo A."/>
            <person name="Lefebvre S.C."/>
            <person name="Maumus F."/>
            <person name="Mayer C."/>
            <person name="Miller J."/>
            <person name="Monier A."/>
            <person name="Salamov A."/>
            <person name="Young J."/>
            <person name="Aguilar M."/>
            <person name="Claverie J.M."/>
            <person name="Frickenhaus S."/>
            <person name="Gonzalez K."/>
            <person name="Herman E.K."/>
            <person name="Lin Y.C."/>
            <person name="Napier J."/>
            <person name="Ogata H."/>
            <person name="Sarno A.F."/>
            <person name="Shmutz J."/>
            <person name="Schroeder D."/>
            <person name="de Vargas C."/>
            <person name="Verret F."/>
            <person name="von Dassow P."/>
            <person name="Valentin K."/>
            <person name="Van de Peer Y."/>
            <person name="Wheeler G."/>
            <person name="Dacks J.B."/>
            <person name="Delwiche C.F."/>
            <person name="Dyhrman S.T."/>
            <person name="Glockner G."/>
            <person name="John U."/>
            <person name="Richards T."/>
            <person name="Worden A.Z."/>
            <person name="Zhang X."/>
            <person name="Grigoriev I.V."/>
            <person name="Allen A.E."/>
            <person name="Bidle K."/>
            <person name="Borodovsky M."/>
            <person name="Bowler C."/>
            <person name="Brownlee C."/>
            <person name="Cock J.M."/>
            <person name="Elias M."/>
            <person name="Gladyshev V.N."/>
            <person name="Groth M."/>
            <person name="Guda C."/>
            <person name="Hadaegh A."/>
            <person name="Iglesias-Rodriguez M.D."/>
            <person name="Jenkins J."/>
            <person name="Jones B.M."/>
            <person name="Lawson T."/>
            <person name="Leese F."/>
            <person name="Lindquist E."/>
            <person name="Lobanov A."/>
            <person name="Lomsadze A."/>
            <person name="Malik S.B."/>
            <person name="Marsh M.E."/>
            <person name="Mackinder L."/>
            <person name="Mock T."/>
            <person name="Mueller-Roeber B."/>
            <person name="Pagarete A."/>
            <person name="Parker M."/>
            <person name="Probert I."/>
            <person name="Quesneville H."/>
            <person name="Raines C."/>
            <person name="Rensing S.A."/>
            <person name="Riano-Pachon D.M."/>
            <person name="Richier S."/>
            <person name="Rokitta S."/>
            <person name="Shiraiwa Y."/>
            <person name="Soanes D.M."/>
            <person name="van der Giezen M."/>
            <person name="Wahlund T.M."/>
            <person name="Williams B."/>
            <person name="Wilson W."/>
            <person name="Wolfe G."/>
            <person name="Wurch L.L."/>
        </authorList>
    </citation>
    <scope>NUCLEOTIDE SEQUENCE</scope>
</reference>
<protein>
    <submittedName>
        <fullName evidence="1">Uncharacterized protein</fullName>
    </submittedName>
</protein>
<keyword evidence="2" id="KW-1185">Reference proteome</keyword>
<dbReference type="AlphaFoldDB" id="A0A0D3K6R5"/>
<reference evidence="1" key="2">
    <citation type="submission" date="2024-10" db="UniProtKB">
        <authorList>
            <consortium name="EnsemblProtists"/>
        </authorList>
    </citation>
    <scope>IDENTIFICATION</scope>
</reference>
<organism evidence="1 2">
    <name type="scientific">Emiliania huxleyi (strain CCMP1516)</name>
    <dbReference type="NCBI Taxonomy" id="280463"/>
    <lineage>
        <taxon>Eukaryota</taxon>
        <taxon>Haptista</taxon>
        <taxon>Haptophyta</taxon>
        <taxon>Prymnesiophyceae</taxon>
        <taxon>Isochrysidales</taxon>
        <taxon>Noelaerhabdaceae</taxon>
        <taxon>Emiliania</taxon>
    </lineage>
</organism>